<reference evidence="2" key="1">
    <citation type="submission" date="2017-05" db="EMBL/GenBank/DDBJ databases">
        <authorList>
            <person name="Barney B.M."/>
        </authorList>
    </citation>
    <scope>NUCLEOTIDE SEQUENCE [LARGE SCALE GENOMIC DNA]</scope>
    <source>
        <strain evidence="2">PSBB022</strain>
    </source>
</reference>
<evidence type="ECO:0000313" key="1">
    <source>
        <dbReference type="EMBL" id="OZY87151.1"/>
    </source>
</evidence>
<organism evidence="1 2">
    <name type="scientific">Cellvibrio mixtus</name>
    <dbReference type="NCBI Taxonomy" id="39650"/>
    <lineage>
        <taxon>Bacteria</taxon>
        <taxon>Pseudomonadati</taxon>
        <taxon>Pseudomonadota</taxon>
        <taxon>Gammaproteobacteria</taxon>
        <taxon>Cellvibrionales</taxon>
        <taxon>Cellvibrionaceae</taxon>
        <taxon>Cellvibrio</taxon>
    </lineage>
</organism>
<proteinExistence type="predicted"/>
<dbReference type="EMBL" id="NHNI01000001">
    <property type="protein sequence ID" value="OZY87151.1"/>
    <property type="molecule type" value="Genomic_DNA"/>
</dbReference>
<comment type="caution">
    <text evidence="1">The sequence shown here is derived from an EMBL/GenBank/DDBJ whole genome shotgun (WGS) entry which is preliminary data.</text>
</comment>
<name>A0A266QCT1_9GAMM</name>
<dbReference type="AlphaFoldDB" id="A0A266QCT1"/>
<accession>A0A266QCT1</accession>
<sequence>MPLAPDANSAELKLRASESLMNGASFSTPFKCVTPEDIEIAKSAGSTPRHIDAREAVARDFLNNNGFTKDQIADALGASDGSKKGGIDLSMPVEVVTFPPPEKMTQYVKSHGYPGNWFDPLSTQSPEMLGINGEKRTLKNFDVVPGNGLKSVAKPVVDDWTNPENPVLTSGGGIQLLVNDETKNMISRINLRGV</sequence>
<evidence type="ECO:0008006" key="3">
    <source>
        <dbReference type="Google" id="ProtNLM"/>
    </source>
</evidence>
<protein>
    <recommendedName>
        <fullName evidence="3">Bacterial toxin 46 domain-containing protein</fullName>
    </recommendedName>
</protein>
<keyword evidence="2" id="KW-1185">Reference proteome</keyword>
<evidence type="ECO:0000313" key="2">
    <source>
        <dbReference type="Proteomes" id="UP000216101"/>
    </source>
</evidence>
<gene>
    <name evidence="1" type="ORF">CBP51_09235</name>
</gene>
<dbReference type="Proteomes" id="UP000216101">
    <property type="component" value="Unassembled WGS sequence"/>
</dbReference>